<dbReference type="Proteomes" id="UP000326458">
    <property type="component" value="Unassembled WGS sequence"/>
</dbReference>
<dbReference type="Pfam" id="PF00622">
    <property type="entry name" value="SPRY"/>
    <property type="match status" value="1"/>
</dbReference>
<dbReference type="InterPro" id="IPR006574">
    <property type="entry name" value="PRY"/>
</dbReference>
<keyword evidence="3" id="KW-1185">Reference proteome</keyword>
<dbReference type="FunFam" id="2.60.120.920:FF:000004">
    <property type="entry name" value="Butyrophilin subfamily 1 member A1"/>
    <property type="match status" value="1"/>
</dbReference>
<dbReference type="SUPFAM" id="SSF49899">
    <property type="entry name" value="Concanavalin A-like lectins/glucanases"/>
    <property type="match status" value="1"/>
</dbReference>
<dbReference type="InterPro" id="IPR050143">
    <property type="entry name" value="TRIM/RBCC"/>
</dbReference>
<dbReference type="Pfam" id="PF13765">
    <property type="entry name" value="PRY"/>
    <property type="match status" value="1"/>
</dbReference>
<dbReference type="InterPro" id="IPR003879">
    <property type="entry name" value="Butyrophylin_SPRY"/>
</dbReference>
<gene>
    <name evidence="2" type="ORF">FD754_003882</name>
</gene>
<feature type="non-terminal residue" evidence="2">
    <location>
        <position position="1"/>
    </location>
</feature>
<comment type="caution">
    <text evidence="2">The sequence shown here is derived from an EMBL/GenBank/DDBJ whole genome shotgun (WGS) entry which is preliminary data.</text>
</comment>
<dbReference type="PROSITE" id="PS50188">
    <property type="entry name" value="B302_SPRY"/>
    <property type="match status" value="1"/>
</dbReference>
<dbReference type="SMART" id="SM00449">
    <property type="entry name" value="SPRY"/>
    <property type="match status" value="1"/>
</dbReference>
<evidence type="ECO:0000313" key="3">
    <source>
        <dbReference type="Proteomes" id="UP000326458"/>
    </source>
</evidence>
<dbReference type="InterPro" id="IPR003877">
    <property type="entry name" value="SPRY_dom"/>
</dbReference>
<dbReference type="InterPro" id="IPR001870">
    <property type="entry name" value="B30.2/SPRY"/>
</dbReference>
<evidence type="ECO:0000313" key="2">
    <source>
        <dbReference type="EMBL" id="KAB0359726.1"/>
    </source>
</evidence>
<dbReference type="SMART" id="SM00589">
    <property type="entry name" value="PRY"/>
    <property type="match status" value="1"/>
</dbReference>
<proteinExistence type="predicted"/>
<accession>A0A5N3WHF2</accession>
<reference evidence="2 3" key="1">
    <citation type="submission" date="2019-06" db="EMBL/GenBank/DDBJ databases">
        <title>Discovery of a novel chromosome fission-fusion reversal in muntjac.</title>
        <authorList>
            <person name="Mudd A.B."/>
            <person name="Bredeson J.V."/>
            <person name="Baum R."/>
            <person name="Hockemeyer D."/>
            <person name="Rokhsar D.S."/>
        </authorList>
    </citation>
    <scope>NUCLEOTIDE SEQUENCE [LARGE SCALE GENOMIC DNA]</scope>
    <source>
        <strain evidence="2">UTSW_UCB_Mm</strain>
        <tissue evidence="2">Fibroblast cell line</tissue>
    </source>
</reference>
<dbReference type="EMBL" id="VCEA01000001">
    <property type="protein sequence ID" value="KAB0359726.1"/>
    <property type="molecule type" value="Genomic_DNA"/>
</dbReference>
<dbReference type="Gene3D" id="2.60.120.920">
    <property type="match status" value="1"/>
</dbReference>
<evidence type="ECO:0000259" key="1">
    <source>
        <dbReference type="PROSITE" id="PS50188"/>
    </source>
</evidence>
<protein>
    <recommendedName>
        <fullName evidence="1">B30.2/SPRY domain-containing protein</fullName>
    </recommendedName>
</protein>
<dbReference type="AlphaFoldDB" id="A0A5N3WHF2"/>
<organism evidence="2 3">
    <name type="scientific">Muntiacus muntjak</name>
    <name type="common">Barking deer</name>
    <name type="synonym">Indian muntjac</name>
    <dbReference type="NCBI Taxonomy" id="9888"/>
    <lineage>
        <taxon>Eukaryota</taxon>
        <taxon>Metazoa</taxon>
        <taxon>Chordata</taxon>
        <taxon>Craniata</taxon>
        <taxon>Vertebrata</taxon>
        <taxon>Euteleostomi</taxon>
        <taxon>Mammalia</taxon>
        <taxon>Eutheria</taxon>
        <taxon>Laurasiatheria</taxon>
        <taxon>Artiodactyla</taxon>
        <taxon>Ruminantia</taxon>
        <taxon>Pecora</taxon>
        <taxon>Cervidae</taxon>
        <taxon>Muntiacinae</taxon>
        <taxon>Muntiacus</taxon>
    </lineage>
</organism>
<name>A0A5N3WHF2_MUNMU</name>
<dbReference type="PANTHER" id="PTHR24103">
    <property type="entry name" value="E3 UBIQUITIN-PROTEIN LIGASE TRIM"/>
    <property type="match status" value="1"/>
</dbReference>
<feature type="domain" description="B30.2/SPRY" evidence="1">
    <location>
        <begin position="152"/>
        <end position="348"/>
    </location>
</feature>
<dbReference type="InterPro" id="IPR013320">
    <property type="entry name" value="ConA-like_dom_sf"/>
</dbReference>
<dbReference type="PRINTS" id="PR01407">
    <property type="entry name" value="BUTYPHLNCDUF"/>
</dbReference>
<dbReference type="InterPro" id="IPR043136">
    <property type="entry name" value="B30.2/SPRY_sf"/>
</dbReference>
<sequence>HVGLTQGTGLFIQQVIDNSLLSGDTCDTMVSESGHNLCLLGSFDPVREVHVNLPPELPGKSCTHEFNGETNATGGRSEAWRENLLSDHAKEKGGKWADHLPEKLKVLPQSTEANAHVPDLLGPPAHLCFFLCFLGRLHKALKKLRRELKLKRAAANSACFLTWGWKEIHLTVTLDPDTAHPKLILSKDRKCVKLGDIRQPVPDNPERFDFVVSVLGSEYFVAGCHYWEVSVADKTKWALGVCSESVSRKGKVTASPANGHWLLRQNQGNEYEALTSPQTSFRLKEPPRCVGIFLDYEAGVISFYNVTNQSHIFTFTHSFSGPLRPFFEPCLHDGGKNTAPLIICSELQKPEESTVPKTEEKGQANGDVALQVDPFLLPAQASELVPLRDMILSLSSDLGPALQGLKVPSF</sequence>